<gene>
    <name evidence="1" type="ORF">LCGC14_0479990</name>
</gene>
<dbReference type="AlphaFoldDB" id="A0A0F9SST2"/>
<evidence type="ECO:0000313" key="1">
    <source>
        <dbReference type="EMBL" id="KKN65587.1"/>
    </source>
</evidence>
<dbReference type="EMBL" id="LAZR01000520">
    <property type="protein sequence ID" value="KKN65587.1"/>
    <property type="molecule type" value="Genomic_DNA"/>
</dbReference>
<organism evidence="1">
    <name type="scientific">marine sediment metagenome</name>
    <dbReference type="NCBI Taxonomy" id="412755"/>
    <lineage>
        <taxon>unclassified sequences</taxon>
        <taxon>metagenomes</taxon>
        <taxon>ecological metagenomes</taxon>
    </lineage>
</organism>
<evidence type="ECO:0008006" key="2">
    <source>
        <dbReference type="Google" id="ProtNLM"/>
    </source>
</evidence>
<sequence length="110" mass="12036">MRLTVERRANALLRHRAFEASHRLCAATGGGGRPATLIESADLVERGRSLPQELDEAIWHGISIGGARPKAQVTDGNRKMIAKFSASKDQHSVLKSEYIAMKIAQACRRA</sequence>
<protein>
    <recommendedName>
        <fullName evidence="2">HipA-like C-terminal domain-containing protein</fullName>
    </recommendedName>
</protein>
<reference evidence="1" key="1">
    <citation type="journal article" date="2015" name="Nature">
        <title>Complex archaea that bridge the gap between prokaryotes and eukaryotes.</title>
        <authorList>
            <person name="Spang A."/>
            <person name="Saw J.H."/>
            <person name="Jorgensen S.L."/>
            <person name="Zaremba-Niedzwiedzka K."/>
            <person name="Martijn J."/>
            <person name="Lind A.E."/>
            <person name="van Eijk R."/>
            <person name="Schleper C."/>
            <person name="Guy L."/>
            <person name="Ettema T.J."/>
        </authorList>
    </citation>
    <scope>NUCLEOTIDE SEQUENCE</scope>
</reference>
<proteinExistence type="predicted"/>
<name>A0A0F9SST2_9ZZZZ</name>
<comment type="caution">
    <text evidence="1">The sequence shown here is derived from an EMBL/GenBank/DDBJ whole genome shotgun (WGS) entry which is preliminary data.</text>
</comment>
<accession>A0A0F9SST2</accession>